<evidence type="ECO:0000313" key="1">
    <source>
        <dbReference type="EMBL" id="TEY82952.1"/>
    </source>
</evidence>
<proteinExistence type="predicted"/>
<dbReference type="EMBL" id="PHWZ01000026">
    <property type="protein sequence ID" value="TEY82952.1"/>
    <property type="molecule type" value="Genomic_DNA"/>
</dbReference>
<protein>
    <submittedName>
        <fullName evidence="1">Uncharacterized protein</fullName>
    </submittedName>
</protein>
<reference evidence="1 2" key="1">
    <citation type="submission" date="2017-11" db="EMBL/GenBank/DDBJ databases">
        <title>Comparative genomics of Botrytis spp.</title>
        <authorList>
            <person name="Valero-Jimenez C.A."/>
            <person name="Tapia P."/>
            <person name="Veloso J."/>
            <person name="Silva-Moreno E."/>
            <person name="Staats M."/>
            <person name="Valdes J.H."/>
            <person name="Van Kan J.A.L."/>
        </authorList>
    </citation>
    <scope>NUCLEOTIDE SEQUENCE [LARGE SCALE GENOMIC DNA]</scope>
    <source>
        <strain evidence="1 2">MUCL2830</strain>
    </source>
</reference>
<keyword evidence="2" id="KW-1185">Reference proteome</keyword>
<organism evidence="1 2">
    <name type="scientific">Botryotinia calthae</name>
    <dbReference type="NCBI Taxonomy" id="38488"/>
    <lineage>
        <taxon>Eukaryota</taxon>
        <taxon>Fungi</taxon>
        <taxon>Dikarya</taxon>
        <taxon>Ascomycota</taxon>
        <taxon>Pezizomycotina</taxon>
        <taxon>Leotiomycetes</taxon>
        <taxon>Helotiales</taxon>
        <taxon>Sclerotiniaceae</taxon>
        <taxon>Botryotinia</taxon>
    </lineage>
</organism>
<evidence type="ECO:0000313" key="2">
    <source>
        <dbReference type="Proteomes" id="UP000297299"/>
    </source>
</evidence>
<gene>
    <name evidence="1" type="ORF">BOTCAL_0026g00150</name>
</gene>
<comment type="caution">
    <text evidence="1">The sequence shown here is derived from an EMBL/GenBank/DDBJ whole genome shotgun (WGS) entry which is preliminary data.</text>
</comment>
<dbReference type="AlphaFoldDB" id="A0A4Y8DG91"/>
<name>A0A4Y8DG91_9HELO</name>
<dbReference type="Proteomes" id="UP000297299">
    <property type="component" value="Unassembled WGS sequence"/>
</dbReference>
<accession>A0A4Y8DG91</accession>
<sequence length="101" mass="11378">MWHEDFDSLERLAYRVLLPRPQTSSIKDDMVHARSHNRASEDIPPGLDSKFISVPGDKCTHDVPGHFGKEAVQSTDITDPLVWLKNLILALQGGTNFRVLK</sequence>